<proteinExistence type="predicted"/>
<dbReference type="PANTHER" id="PTHR24096:SF420">
    <property type="entry name" value="LONG-CHAIN-FATTY-ACID--COA LIGASE-RELATED"/>
    <property type="match status" value="1"/>
</dbReference>
<accession>A0ABZ2MBE5</accession>
<name>A0ABZ2MBE5_9BACT</name>
<keyword evidence="4" id="KW-1185">Reference proteome</keyword>
<reference evidence="3 4" key="1">
    <citation type="submission" date="2021-12" db="EMBL/GenBank/DDBJ databases">
        <title>Discovery of the Pendulisporaceae a myxobacterial family with distinct sporulation behavior and unique specialized metabolism.</title>
        <authorList>
            <person name="Garcia R."/>
            <person name="Popoff A."/>
            <person name="Bader C.D."/>
            <person name="Loehr J."/>
            <person name="Walesch S."/>
            <person name="Walt C."/>
            <person name="Boldt J."/>
            <person name="Bunk B."/>
            <person name="Haeckl F.J.F.P.J."/>
            <person name="Gunesch A.P."/>
            <person name="Birkelbach J."/>
            <person name="Nuebel U."/>
            <person name="Pietschmann T."/>
            <person name="Bach T."/>
            <person name="Mueller R."/>
        </authorList>
    </citation>
    <scope>NUCLEOTIDE SEQUENCE [LARGE SCALE GENOMIC DNA]</scope>
    <source>
        <strain evidence="3 4">MSr11954</strain>
    </source>
</reference>
<sequence length="700" mass="74503">MGRMPRFAAPAIALERRHDGALLVRSQTPLGDHPPHLGMVLRGWAERTPDRVFLAERRKDGTVRTVTYERAHRIARVLASRMLADSLGAERPVMILSDNSVDHALLALGAMVGGIPIAPVSTAYSLVSRDHEKLRALYTLLRPGWIYAEDAEAYGDALAALATPSVRSALATPSERSALATPSERSALATSSVRSALAAPSERSALAAPSERSALATPSERSALATPSERSALATSSERSALATPSVRSSRPGPANVRVVASHPAGAATPLAELLASPEDAERVDRAWDAIGPESIAKILFTSGSTGAPKGVLNTHRMLCSNQQALAQGWLFLRERPPVVVDWLPWSHTFGGNHNFNLVLWHGGTLWVDRGKPVPGRIEETVATLRHVAPTLYFNVPRGFDALLPHLESDPSLAETFFRELDLLFYAAAALPRPTWDRLVRLGARVRGEPVPFVTAWGATETSPLVTQVHFAIDDPSSIGVPVPGATLKLVPNGTKFEARVKGPQVTPGYFRAGGPSLPLLDDEGFYPTGDAMRLADEADPNRGVVFDGRVAENFKLTSGTWVYVGALRMNLLKALAPLVQDAVIAGHDRDAVGALLVPNVAACAGAIGAPEGAAPRDVLANTELRAKIAGALRAHNQLAEGASSQTVHRAVLLEEALSIDAGEITDKGYINQRAVLAHRAGAVEALFDDGASNVIRVEP</sequence>
<feature type="domain" description="AMP-dependent synthetase/ligase" evidence="2">
    <location>
        <begin position="222"/>
        <end position="511"/>
    </location>
</feature>
<dbReference type="RefSeq" id="WP_394829432.1">
    <property type="nucleotide sequence ID" value="NZ_CP089984.1"/>
</dbReference>
<evidence type="ECO:0000256" key="1">
    <source>
        <dbReference type="SAM" id="MobiDB-lite"/>
    </source>
</evidence>
<evidence type="ECO:0000313" key="3">
    <source>
        <dbReference type="EMBL" id="WXB19834.1"/>
    </source>
</evidence>
<dbReference type="PANTHER" id="PTHR24096">
    <property type="entry name" value="LONG-CHAIN-FATTY-ACID--COA LIGASE"/>
    <property type="match status" value="1"/>
</dbReference>
<evidence type="ECO:0000259" key="2">
    <source>
        <dbReference type="Pfam" id="PF00501"/>
    </source>
</evidence>
<dbReference type="Pfam" id="PF00501">
    <property type="entry name" value="AMP-binding"/>
    <property type="match status" value="2"/>
</dbReference>
<dbReference type="PROSITE" id="PS00455">
    <property type="entry name" value="AMP_BINDING"/>
    <property type="match status" value="1"/>
</dbReference>
<dbReference type="SUPFAM" id="SSF56801">
    <property type="entry name" value="Acetyl-CoA synthetase-like"/>
    <property type="match status" value="1"/>
</dbReference>
<dbReference type="Gene3D" id="3.40.50.12780">
    <property type="entry name" value="N-terminal domain of ligase-like"/>
    <property type="match status" value="2"/>
</dbReference>
<feature type="domain" description="AMP-dependent synthetase/ligase" evidence="2">
    <location>
        <begin position="43"/>
        <end position="125"/>
    </location>
</feature>
<organism evidence="3 4">
    <name type="scientific">Pendulispora albinea</name>
    <dbReference type="NCBI Taxonomy" id="2741071"/>
    <lineage>
        <taxon>Bacteria</taxon>
        <taxon>Pseudomonadati</taxon>
        <taxon>Myxococcota</taxon>
        <taxon>Myxococcia</taxon>
        <taxon>Myxococcales</taxon>
        <taxon>Sorangiineae</taxon>
        <taxon>Pendulisporaceae</taxon>
        <taxon>Pendulispora</taxon>
    </lineage>
</organism>
<evidence type="ECO:0000313" key="4">
    <source>
        <dbReference type="Proteomes" id="UP001370348"/>
    </source>
</evidence>
<feature type="region of interest" description="Disordered" evidence="1">
    <location>
        <begin position="200"/>
        <end position="257"/>
    </location>
</feature>
<dbReference type="InterPro" id="IPR020845">
    <property type="entry name" value="AMP-binding_CS"/>
</dbReference>
<protein>
    <submittedName>
        <fullName evidence="3">AMP-binding protein</fullName>
    </submittedName>
</protein>
<dbReference type="Proteomes" id="UP001370348">
    <property type="component" value="Chromosome"/>
</dbReference>
<dbReference type="InterPro" id="IPR000873">
    <property type="entry name" value="AMP-dep_synth/lig_dom"/>
</dbReference>
<dbReference type="InterPro" id="IPR042099">
    <property type="entry name" value="ANL_N_sf"/>
</dbReference>
<gene>
    <name evidence="3" type="ORF">LZC94_21745</name>
</gene>
<dbReference type="EMBL" id="CP089984">
    <property type="protein sequence ID" value="WXB19834.1"/>
    <property type="molecule type" value="Genomic_DNA"/>
</dbReference>